<sequence>MSAPIRSLYCLPLLALALSACQRDVPAPAQSAAGDTPPPAEAVQPLEETPSELKDVVEMDPKFIVGISYSPEANKYPGLAAELHRYAQAARDELMEAVGGAELQPGTMYDLSLNFSTLVDSPDMLAIAADGSSYTGGAHDNPLIERFIWLVREQKLLTAEALLAGEGDWKAISGYVREQLHAALSQRIDADELEPEERSRQMRSAGKMIDEGSGPDVANYQQFEPIPGPGGKLSGLRFVFPPYQVGPYSDGVQTVDVPAAVLLPHVAPAYRDLFVQA</sequence>
<reference evidence="3" key="1">
    <citation type="submission" date="2021-12" db="EMBL/GenBank/DDBJ databases">
        <authorList>
            <person name="Ulrich A."/>
        </authorList>
    </citation>
    <scope>NUCLEOTIDE SEQUENCE</scope>
    <source>
        <strain evidence="3">A1P009</strain>
    </source>
</reference>
<dbReference type="RefSeq" id="WP_232135805.1">
    <property type="nucleotide sequence ID" value="NZ_CP089507.1"/>
</dbReference>
<reference evidence="3" key="2">
    <citation type="journal article" date="2022" name="Syst. Appl. Microbiol.">
        <title>Physiological and genomic characterisation of Luteimonas fraxinea sp. nov., a bacterial species associated with trees tolerant to ash dieback.</title>
        <authorList>
            <person name="Ulrich K."/>
            <person name="Becker R."/>
            <person name="Behrendt U."/>
            <person name="Kube M."/>
            <person name="Schneck V."/>
            <person name="Ulrich A."/>
        </authorList>
    </citation>
    <scope>NUCLEOTIDE SEQUENCE</scope>
    <source>
        <strain evidence="3">A1P009</strain>
    </source>
</reference>
<dbReference type="InterPro" id="IPR037126">
    <property type="entry name" value="PdaC/RsiV-like_sf"/>
</dbReference>
<comment type="caution">
    <text evidence="3">The sequence shown here is derived from an EMBL/GenBank/DDBJ whole genome shotgun (WGS) entry which is preliminary data.</text>
</comment>
<dbReference type="Pfam" id="PF11738">
    <property type="entry name" value="DUF3298"/>
    <property type="match status" value="1"/>
</dbReference>
<dbReference type="Gene3D" id="3.90.640.20">
    <property type="entry name" value="Heat-shock cognate protein, ATPase"/>
    <property type="match status" value="1"/>
</dbReference>
<name>A0ABS8UDZ4_9GAMM</name>
<feature type="chain" id="PRO_5047370579" evidence="1">
    <location>
        <begin position="23"/>
        <end position="277"/>
    </location>
</feature>
<keyword evidence="1" id="KW-0732">Signal</keyword>
<protein>
    <submittedName>
        <fullName evidence="3">RsiV family protein</fullName>
    </submittedName>
</protein>
<evidence type="ECO:0000313" key="4">
    <source>
        <dbReference type="Proteomes" id="UP001430360"/>
    </source>
</evidence>
<dbReference type="PROSITE" id="PS51257">
    <property type="entry name" value="PROKAR_LIPOPROTEIN"/>
    <property type="match status" value="1"/>
</dbReference>
<feature type="signal peptide" evidence="1">
    <location>
        <begin position="1"/>
        <end position="22"/>
    </location>
</feature>
<organism evidence="3 4">
    <name type="scientific">Luteimonas fraxinea</name>
    <dbReference type="NCBI Taxonomy" id="2901869"/>
    <lineage>
        <taxon>Bacteria</taxon>
        <taxon>Pseudomonadati</taxon>
        <taxon>Pseudomonadota</taxon>
        <taxon>Gammaproteobacteria</taxon>
        <taxon>Lysobacterales</taxon>
        <taxon>Lysobacteraceae</taxon>
        <taxon>Luteimonas</taxon>
    </lineage>
</organism>
<dbReference type="EMBL" id="JAJQKU010000002">
    <property type="protein sequence ID" value="MCD9096888.1"/>
    <property type="molecule type" value="Genomic_DNA"/>
</dbReference>
<dbReference type="InterPro" id="IPR021729">
    <property type="entry name" value="DUF3298"/>
</dbReference>
<proteinExistence type="predicted"/>
<dbReference type="Gene3D" id="3.30.565.40">
    <property type="entry name" value="Fervidobacterium nodosum Rt17-B1 like"/>
    <property type="match status" value="1"/>
</dbReference>
<evidence type="ECO:0000259" key="2">
    <source>
        <dbReference type="Pfam" id="PF11738"/>
    </source>
</evidence>
<dbReference type="Proteomes" id="UP001430360">
    <property type="component" value="Unassembled WGS sequence"/>
</dbReference>
<keyword evidence="4" id="KW-1185">Reference proteome</keyword>
<evidence type="ECO:0000256" key="1">
    <source>
        <dbReference type="SAM" id="SignalP"/>
    </source>
</evidence>
<gene>
    <name evidence="3" type="ORF">LTT95_08015</name>
</gene>
<feature type="domain" description="DUF3298" evidence="2">
    <location>
        <begin position="171"/>
        <end position="258"/>
    </location>
</feature>
<accession>A0ABS8UDZ4</accession>
<evidence type="ECO:0000313" key="3">
    <source>
        <dbReference type="EMBL" id="MCD9096888.1"/>
    </source>
</evidence>